<keyword evidence="2" id="KW-1185">Reference proteome</keyword>
<reference evidence="1 2" key="1">
    <citation type="submission" date="2016-12" db="EMBL/GenBank/DDBJ databases">
        <title>Study of bacterial adaptation to deep sea.</title>
        <authorList>
            <person name="Song J."/>
            <person name="Yoshizawa S."/>
            <person name="Kogure K."/>
        </authorList>
    </citation>
    <scope>NUCLEOTIDE SEQUENCE [LARGE SCALE GENOMIC DNA]</scope>
    <source>
        <strain evidence="1 2">SAORIC-165</strain>
    </source>
</reference>
<dbReference type="EMBL" id="MQWA01000001">
    <property type="protein sequence ID" value="PQJ29970.1"/>
    <property type="molecule type" value="Genomic_DNA"/>
</dbReference>
<name>A0A2S7U5X6_9BACT</name>
<sequence length="292" mass="33685">MRIILFFKRGLKWVLRFVFSKKFMLRATILLAVLVSTFCLTRYFYNKCAWDRWDALEMTATEVYDLDRENRFYEVASELDFFDDPFIKSNLLMRREADEVGMDDVRTIIVSKYEDSFPYDEKDIRMWIPDEQFETKKEAASSLLALLDPFAEDARKVAQVLQSRLTTSSSLTRELTLEGVITQEDGRSLMNLLGFIKFYSSRAELHVHMGDSTAAFSDLQRCMELSNVGSHGTSLLAFLVNTALDAGVIDLVSFGMSHHVWSAEQLGAIEEYFVLKKTTEAFREFPSADFVY</sequence>
<dbReference type="Proteomes" id="UP000239907">
    <property type="component" value="Unassembled WGS sequence"/>
</dbReference>
<protein>
    <submittedName>
        <fullName evidence="1">Uncharacterized protein</fullName>
    </submittedName>
</protein>
<dbReference type="RefSeq" id="WP_105044483.1">
    <property type="nucleotide sequence ID" value="NZ_MQWA01000001.1"/>
</dbReference>
<evidence type="ECO:0000313" key="2">
    <source>
        <dbReference type="Proteomes" id="UP000239907"/>
    </source>
</evidence>
<proteinExistence type="predicted"/>
<accession>A0A2S7U5X6</accession>
<dbReference type="AlphaFoldDB" id="A0A2S7U5X6"/>
<evidence type="ECO:0000313" key="1">
    <source>
        <dbReference type="EMBL" id="PQJ29970.1"/>
    </source>
</evidence>
<organism evidence="1 2">
    <name type="scientific">Rubritalea profundi</name>
    <dbReference type="NCBI Taxonomy" id="1658618"/>
    <lineage>
        <taxon>Bacteria</taxon>
        <taxon>Pseudomonadati</taxon>
        <taxon>Verrucomicrobiota</taxon>
        <taxon>Verrucomicrobiia</taxon>
        <taxon>Verrucomicrobiales</taxon>
        <taxon>Rubritaleaceae</taxon>
        <taxon>Rubritalea</taxon>
    </lineage>
</organism>
<gene>
    <name evidence="1" type="ORF">BSZ32_16760</name>
</gene>
<comment type="caution">
    <text evidence="1">The sequence shown here is derived from an EMBL/GenBank/DDBJ whole genome shotgun (WGS) entry which is preliminary data.</text>
</comment>